<dbReference type="InterPro" id="IPR033985">
    <property type="entry name" value="SusD-like_N"/>
</dbReference>
<comment type="similarity">
    <text evidence="2">Belongs to the SusD family.</text>
</comment>
<feature type="chain" id="PRO_5046063878" evidence="6">
    <location>
        <begin position="27"/>
        <end position="517"/>
    </location>
</feature>
<name>A0ABP3B6W6_9FLAO</name>
<gene>
    <name evidence="9" type="ORF">KLA_13961</name>
</gene>
<keyword evidence="3 6" id="KW-0732">Signal</keyword>
<sequence>MLIFKSKKMKKILVIATMLAISASCSDDYLESDLENIVTDETISELAEESPEALLSTASSFDTGTINNMRTFNVAGSGGNHNDYGQKSIDLMMDIMSNDMIDSNNGWWYDDLYKYIGRTQESGTETNTIWDYYYEIIKGANQTITLIGGLDESVLTQDLTYVLSRSKVVRGLAYLQLIQIYQKGNPAMSDAGVPIIDPTADLVNGPGFGRLTVQDVYDQIESDLKEGYDGLEGFSRPDKTVINQNIAAGYLARFYLLSKDYTKAIQFAEIAKSAGSLAADQLLDGFQYISNPEWLWGADINGDTSSIYASFFAQMQSYSPVQKSAIGVTPGYTGQLGHHRTVDVRLYNAVASTDVRSNWFGPDNGFIDQPKEGQIYNYKFYDDTFFEADYVYMRVAEMYLIIAEAKASSGDDAGAAQELFDLVSTRDNAYTRSTNSGSSLMEEIRLHRRIELWGEGFGLLDMKRWNVGLVRDFEGTTHPNSPSSFFNIPAGDARFTFQIPETEINLNDAITPADQNQ</sequence>
<evidence type="ECO:0000259" key="8">
    <source>
        <dbReference type="Pfam" id="PF14322"/>
    </source>
</evidence>
<protein>
    <submittedName>
        <fullName evidence="9">RagB/SusD domain-containing protein</fullName>
    </submittedName>
</protein>
<evidence type="ECO:0000313" key="10">
    <source>
        <dbReference type="Proteomes" id="UP000019275"/>
    </source>
</evidence>
<dbReference type="Gene3D" id="1.25.40.390">
    <property type="match status" value="1"/>
</dbReference>
<reference evidence="9 10" key="1">
    <citation type="journal article" date="2014" name="Genome Announc.">
        <title>Draft Genome Sequence of the Carrageenan-Degrading Bacterium Cellulophaga sp. Strain KL-A, Isolated from Decaying Marine Algae.</title>
        <authorList>
            <person name="Shan D."/>
            <person name="Ying J."/>
            <person name="Li X."/>
            <person name="Gao Z."/>
            <person name="Wei G."/>
            <person name="Shao Z."/>
        </authorList>
    </citation>
    <scope>NUCLEOTIDE SEQUENCE [LARGE SCALE GENOMIC DNA]</scope>
    <source>
        <strain evidence="9 10">KL-A</strain>
    </source>
</reference>
<evidence type="ECO:0000256" key="2">
    <source>
        <dbReference type="ARBA" id="ARBA00006275"/>
    </source>
</evidence>
<comment type="caution">
    <text evidence="9">The sequence shown here is derived from an EMBL/GenBank/DDBJ whole genome shotgun (WGS) entry which is preliminary data.</text>
</comment>
<keyword evidence="5" id="KW-0998">Cell outer membrane</keyword>
<accession>A0ABP3B6W6</accession>
<evidence type="ECO:0000259" key="7">
    <source>
        <dbReference type="Pfam" id="PF07980"/>
    </source>
</evidence>
<evidence type="ECO:0000256" key="6">
    <source>
        <dbReference type="SAM" id="SignalP"/>
    </source>
</evidence>
<keyword evidence="10" id="KW-1185">Reference proteome</keyword>
<evidence type="ECO:0000256" key="5">
    <source>
        <dbReference type="ARBA" id="ARBA00023237"/>
    </source>
</evidence>
<feature type="signal peptide" evidence="6">
    <location>
        <begin position="1"/>
        <end position="26"/>
    </location>
</feature>
<dbReference type="InterPro" id="IPR011990">
    <property type="entry name" value="TPR-like_helical_dom_sf"/>
</dbReference>
<dbReference type="Proteomes" id="UP000019275">
    <property type="component" value="Unassembled WGS sequence"/>
</dbReference>
<dbReference type="Pfam" id="PF07980">
    <property type="entry name" value="SusD_RagB"/>
    <property type="match status" value="1"/>
</dbReference>
<proteinExistence type="inferred from homology"/>
<evidence type="ECO:0000256" key="3">
    <source>
        <dbReference type="ARBA" id="ARBA00022729"/>
    </source>
</evidence>
<feature type="domain" description="SusD-like N-terminal" evidence="8">
    <location>
        <begin position="105"/>
        <end position="256"/>
    </location>
</feature>
<evidence type="ECO:0000256" key="4">
    <source>
        <dbReference type="ARBA" id="ARBA00023136"/>
    </source>
</evidence>
<organism evidence="9 10">
    <name type="scientific">Cellulophaga geojensis KL-A</name>
    <dbReference type="NCBI Taxonomy" id="1328323"/>
    <lineage>
        <taxon>Bacteria</taxon>
        <taxon>Pseudomonadati</taxon>
        <taxon>Bacteroidota</taxon>
        <taxon>Flavobacteriia</taxon>
        <taxon>Flavobacteriales</taxon>
        <taxon>Flavobacteriaceae</taxon>
        <taxon>Cellulophaga</taxon>
    </lineage>
</organism>
<comment type="subcellular location">
    <subcellularLocation>
        <location evidence="1">Cell outer membrane</location>
    </subcellularLocation>
</comment>
<evidence type="ECO:0000256" key="1">
    <source>
        <dbReference type="ARBA" id="ARBA00004442"/>
    </source>
</evidence>
<dbReference type="InterPro" id="IPR012944">
    <property type="entry name" value="SusD_RagB_dom"/>
</dbReference>
<dbReference type="PROSITE" id="PS51257">
    <property type="entry name" value="PROKAR_LIPOPROTEIN"/>
    <property type="match status" value="1"/>
</dbReference>
<keyword evidence="4" id="KW-0472">Membrane</keyword>
<dbReference type="SUPFAM" id="SSF48452">
    <property type="entry name" value="TPR-like"/>
    <property type="match status" value="1"/>
</dbReference>
<evidence type="ECO:0000313" key="9">
    <source>
        <dbReference type="EMBL" id="EWH12612.1"/>
    </source>
</evidence>
<dbReference type="Pfam" id="PF14322">
    <property type="entry name" value="SusD-like_3"/>
    <property type="match status" value="1"/>
</dbReference>
<feature type="domain" description="RagB/SusD" evidence="7">
    <location>
        <begin position="382"/>
        <end position="511"/>
    </location>
</feature>
<dbReference type="EMBL" id="ARZX01000020">
    <property type="protein sequence ID" value="EWH12612.1"/>
    <property type="molecule type" value="Genomic_DNA"/>
</dbReference>